<reference evidence="1" key="1">
    <citation type="journal article" date="2023" name="G3 (Bethesda)">
        <title>Whole genome assemblies of Zophobas morio and Tenebrio molitor.</title>
        <authorList>
            <person name="Kaur S."/>
            <person name="Stinson S.A."/>
            <person name="diCenzo G.C."/>
        </authorList>
    </citation>
    <scope>NUCLEOTIDE SEQUENCE</scope>
    <source>
        <strain evidence="1">QUZm001</strain>
    </source>
</reference>
<name>A0AA38HUK8_9CUCU</name>
<sequence>MSWRAPIHNETSVPLCPSAHVAIAYKKNLVYLRCGLEELLLSRDNTLSLVCIHSAAKLYNSANNGKRTKCLLQGRHASICVIVDPETNRHRKILFSAV</sequence>
<keyword evidence="2" id="KW-1185">Reference proteome</keyword>
<gene>
    <name evidence="1" type="ORF">Zmor_026858</name>
</gene>
<accession>A0AA38HUK8</accession>
<comment type="caution">
    <text evidence="1">The sequence shown here is derived from an EMBL/GenBank/DDBJ whole genome shotgun (WGS) entry which is preliminary data.</text>
</comment>
<proteinExistence type="predicted"/>
<dbReference type="AlphaFoldDB" id="A0AA38HUK8"/>
<evidence type="ECO:0000313" key="2">
    <source>
        <dbReference type="Proteomes" id="UP001168821"/>
    </source>
</evidence>
<dbReference type="EMBL" id="JALNTZ010000008">
    <property type="protein sequence ID" value="KAJ3644188.1"/>
    <property type="molecule type" value="Genomic_DNA"/>
</dbReference>
<dbReference type="Proteomes" id="UP001168821">
    <property type="component" value="Unassembled WGS sequence"/>
</dbReference>
<organism evidence="1 2">
    <name type="scientific">Zophobas morio</name>
    <dbReference type="NCBI Taxonomy" id="2755281"/>
    <lineage>
        <taxon>Eukaryota</taxon>
        <taxon>Metazoa</taxon>
        <taxon>Ecdysozoa</taxon>
        <taxon>Arthropoda</taxon>
        <taxon>Hexapoda</taxon>
        <taxon>Insecta</taxon>
        <taxon>Pterygota</taxon>
        <taxon>Neoptera</taxon>
        <taxon>Endopterygota</taxon>
        <taxon>Coleoptera</taxon>
        <taxon>Polyphaga</taxon>
        <taxon>Cucujiformia</taxon>
        <taxon>Tenebrionidae</taxon>
        <taxon>Zophobas</taxon>
    </lineage>
</organism>
<evidence type="ECO:0000313" key="1">
    <source>
        <dbReference type="EMBL" id="KAJ3644188.1"/>
    </source>
</evidence>
<protein>
    <submittedName>
        <fullName evidence="1">Uncharacterized protein</fullName>
    </submittedName>
</protein>